<dbReference type="RefSeq" id="WP_219287199.1">
    <property type="nucleotide sequence ID" value="NZ_RPHB01000002.1"/>
</dbReference>
<evidence type="ECO:0000259" key="1">
    <source>
        <dbReference type="PROSITE" id="PS51384"/>
    </source>
</evidence>
<evidence type="ECO:0000313" key="3">
    <source>
        <dbReference type="Proteomes" id="UP000727490"/>
    </source>
</evidence>
<dbReference type="InterPro" id="IPR039374">
    <property type="entry name" value="SIP_fam"/>
</dbReference>
<dbReference type="PROSITE" id="PS51384">
    <property type="entry name" value="FAD_FR"/>
    <property type="match status" value="1"/>
</dbReference>
<sequence length="240" mass="27777">MNIEERIFTKLFLNEAFVIDKKKLTEEVFHFKLKGDIRFSNYKPGQHLRLLLYPKQAGKLRDRVRTYSVWNYNKSKEGSVVDLAICTSSEGPGSRWALESEIGTPLFISDPLGKFTLEESKKSILFIGDVSALAHFYSFRKYRKENQSIKGIFYGTDETGLFQDFDGSRPFSFHPINKGNDLQFLNYCRELKFDHDTMIYIGGEGNMTVKLHNLFLRDLGVSRRQLKAKPFWMSGKTGLE</sequence>
<dbReference type="EMBL" id="RPHB01000002">
    <property type="protein sequence ID" value="MBW3466987.1"/>
    <property type="molecule type" value="Genomic_DNA"/>
</dbReference>
<name>A0A951IVC8_9BACT</name>
<dbReference type="PANTHER" id="PTHR30157">
    <property type="entry name" value="FERRIC REDUCTASE, NADPH-DEPENDENT"/>
    <property type="match status" value="1"/>
</dbReference>
<reference evidence="2 3" key="1">
    <citation type="journal article" date="2020" name="Syst. Appl. Microbiol.">
        <title>Arthrospiribacter ruber gen. nov., sp. nov., a novel bacterium isolated from Arthrospira cultures.</title>
        <authorList>
            <person name="Waleron M."/>
            <person name="Misztak A."/>
            <person name="Waleron M.M."/>
            <person name="Furmaniak M."/>
            <person name="Mrozik A."/>
            <person name="Waleron K."/>
        </authorList>
    </citation>
    <scope>NUCLEOTIDE SEQUENCE [LARGE SCALE GENOMIC DNA]</scope>
    <source>
        <strain evidence="2 3">DPMB0001</strain>
    </source>
</reference>
<dbReference type="Proteomes" id="UP000727490">
    <property type="component" value="Unassembled WGS sequence"/>
</dbReference>
<feature type="domain" description="FAD-binding FR-type" evidence="1">
    <location>
        <begin position="11"/>
        <end position="118"/>
    </location>
</feature>
<keyword evidence="3" id="KW-1185">Reference proteome</keyword>
<dbReference type="AlphaFoldDB" id="A0A951IVC8"/>
<accession>A0A951IVC8</accession>
<organism evidence="2 3">
    <name type="scientific">Arthrospiribacter ruber</name>
    <dbReference type="NCBI Taxonomy" id="2487934"/>
    <lineage>
        <taxon>Bacteria</taxon>
        <taxon>Pseudomonadati</taxon>
        <taxon>Bacteroidota</taxon>
        <taxon>Cytophagia</taxon>
        <taxon>Cytophagales</taxon>
        <taxon>Cyclobacteriaceae</taxon>
        <taxon>Arthrospiribacter</taxon>
    </lineage>
</organism>
<proteinExistence type="predicted"/>
<dbReference type="GO" id="GO:0016491">
    <property type="term" value="F:oxidoreductase activity"/>
    <property type="evidence" value="ECO:0007669"/>
    <property type="project" value="InterPro"/>
</dbReference>
<dbReference type="PANTHER" id="PTHR30157:SF0">
    <property type="entry name" value="NADPH-DEPENDENT FERRIC-CHELATE REDUCTASE"/>
    <property type="match status" value="1"/>
</dbReference>
<dbReference type="InterPro" id="IPR017927">
    <property type="entry name" value="FAD-bd_FR_type"/>
</dbReference>
<gene>
    <name evidence="2" type="ORF">EGN73_04080</name>
</gene>
<protein>
    <recommendedName>
        <fullName evidence="1">FAD-binding FR-type domain-containing protein</fullName>
    </recommendedName>
</protein>
<comment type="caution">
    <text evidence="2">The sequence shown here is derived from an EMBL/GenBank/DDBJ whole genome shotgun (WGS) entry which is preliminary data.</text>
</comment>
<evidence type="ECO:0000313" key="2">
    <source>
        <dbReference type="EMBL" id="MBW3466987.1"/>
    </source>
</evidence>